<evidence type="ECO:0000256" key="7">
    <source>
        <dbReference type="SAM" id="MobiDB-lite"/>
    </source>
</evidence>
<feature type="compositionally biased region" description="Polar residues" evidence="7">
    <location>
        <begin position="30"/>
        <end position="39"/>
    </location>
</feature>
<dbReference type="SMART" id="SM00066">
    <property type="entry name" value="GAL4"/>
    <property type="match status" value="1"/>
</dbReference>
<evidence type="ECO:0000256" key="1">
    <source>
        <dbReference type="ARBA" id="ARBA00004123"/>
    </source>
</evidence>
<name>Q6BSF1_DEBHA</name>
<sequence>MSYFAESTQYEDNKDLSPVSSLGSSPSSGTKTNPNISQDGKNGKGNENKQKHGRRAARACKSCHSLKVKCTPADENNPNGPCMRCLNSKRKCEIDPNQTRKRRKKAEIQESNNNLVSAMQEETITKLQDEVNSLKQQLGQTPDINKEAGVPSTPTPVAFLEKELTALRDFSTSKLSMLTNTLKDTANRRDSLLREVESIDIIKTGLITIEEARERLELYKTKLNLPYSLVDLPVDSTVEELSANSPYLFLAIMSVTNTVYTKPIDKNIALSIDNAAMRAIVLEVLVAGSKSVELIKTLLLLCLWYNTPELFKNRRNHLLNTLSVSLLHDLGIVGQPSTDSEDDDNTAIIVNNEHYAKSDYQRLIMTLYFSTVCICLTLRRRIYVKWTPLVEECCSALEKSQDPGDFRIALFSRLSNQLEKIYILVHSADFSDRKPSFSKYIVRDVQNKLNKIKAKISKDEHAFLGYYYTVEAYLYEPIFGQIIPGDVQDLSDFALQIDSVKNINVCTMSCLKALDEFNKMSTDDIATLPLFYASRIIYVVGILLKLRYLVISLPSLQDDLVPQSLIFTIQTLTNLFDQSSTLHPVNHILKKTRLVLQLFIQAYASQIQDLYRKQTDKAQNSKTDIERLSKIFRRNGSGHILNAESNDSYQPQVPLDILSYAASFRKVFPNDQDIPDHRLSQSVPSQDQAQSISNPIPYTHSSNDLNTSDRMNNVNTEYNQHINANPVPHHAVNNLGSLLNDNSIRNNPGFNQATNNNMDIDNTNSNDTNINNSSSGMVNSDQLENFYDEFWSDLINTDSDKFNFGNYSNNTAPLYDEVFFMP</sequence>
<feature type="region of interest" description="Disordered" evidence="7">
    <location>
        <begin position="671"/>
        <end position="704"/>
    </location>
</feature>
<feature type="region of interest" description="Disordered" evidence="7">
    <location>
        <begin position="1"/>
        <end position="58"/>
    </location>
</feature>
<accession>Q6BSF1</accession>
<feature type="coiled-coil region" evidence="6">
    <location>
        <begin position="101"/>
        <end position="137"/>
    </location>
</feature>
<dbReference type="OMA" id="EMFHHRR"/>
<dbReference type="PANTHER" id="PTHR31845:SF10">
    <property type="entry name" value="ZN(II)2CYS6 TRANSCRIPTION FACTOR (EUROFUNG)"/>
    <property type="match status" value="1"/>
</dbReference>
<evidence type="ECO:0000259" key="8">
    <source>
        <dbReference type="PROSITE" id="PS50048"/>
    </source>
</evidence>
<dbReference type="PANTHER" id="PTHR31845">
    <property type="entry name" value="FINGER DOMAIN PROTEIN, PUTATIVE-RELATED"/>
    <property type="match status" value="1"/>
</dbReference>
<dbReference type="STRING" id="284592.Q6BSF1"/>
<dbReference type="SUPFAM" id="SSF57701">
    <property type="entry name" value="Zn2/Cys6 DNA-binding domain"/>
    <property type="match status" value="1"/>
</dbReference>
<dbReference type="RefSeq" id="XP_458869.2">
    <property type="nucleotide sequence ID" value="XM_458869.1"/>
</dbReference>
<dbReference type="CDD" id="cd00067">
    <property type="entry name" value="GAL4"/>
    <property type="match status" value="1"/>
</dbReference>
<dbReference type="KEGG" id="dha:DEHA2D09306g"/>
<dbReference type="InterPro" id="IPR051089">
    <property type="entry name" value="prtT"/>
</dbReference>
<dbReference type="GO" id="GO:0000976">
    <property type="term" value="F:transcription cis-regulatory region binding"/>
    <property type="evidence" value="ECO:0007669"/>
    <property type="project" value="TreeGrafter"/>
</dbReference>
<keyword evidence="5" id="KW-0539">Nucleus</keyword>
<dbReference type="GO" id="GO:0008270">
    <property type="term" value="F:zinc ion binding"/>
    <property type="evidence" value="ECO:0007669"/>
    <property type="project" value="InterPro"/>
</dbReference>
<keyword evidence="2" id="KW-0805">Transcription regulation</keyword>
<dbReference type="GO" id="GO:0005634">
    <property type="term" value="C:nucleus"/>
    <property type="evidence" value="ECO:0007669"/>
    <property type="project" value="UniProtKB-SubCell"/>
</dbReference>
<dbReference type="PROSITE" id="PS50048">
    <property type="entry name" value="ZN2_CY6_FUNGAL_2"/>
    <property type="match status" value="1"/>
</dbReference>
<evidence type="ECO:0000313" key="9">
    <source>
        <dbReference type="EMBL" id="CAG87021.2"/>
    </source>
</evidence>
<dbReference type="Proteomes" id="UP000000599">
    <property type="component" value="Chromosome D"/>
</dbReference>
<reference evidence="9 10" key="1">
    <citation type="journal article" date="2004" name="Nature">
        <title>Genome evolution in yeasts.</title>
        <authorList>
            <consortium name="Genolevures"/>
            <person name="Dujon B."/>
            <person name="Sherman D."/>
            <person name="Fischer G."/>
            <person name="Durrens P."/>
            <person name="Casaregola S."/>
            <person name="Lafontaine I."/>
            <person name="de Montigny J."/>
            <person name="Marck C."/>
            <person name="Neuveglise C."/>
            <person name="Talla E."/>
            <person name="Goffard N."/>
            <person name="Frangeul L."/>
            <person name="Aigle M."/>
            <person name="Anthouard V."/>
            <person name="Babour A."/>
            <person name="Barbe V."/>
            <person name="Barnay S."/>
            <person name="Blanchin S."/>
            <person name="Beckerich J.M."/>
            <person name="Beyne E."/>
            <person name="Bleykasten C."/>
            <person name="Boisrame A."/>
            <person name="Boyer J."/>
            <person name="Cattolico L."/>
            <person name="Confanioleri F."/>
            <person name="de Daruvar A."/>
            <person name="Despons L."/>
            <person name="Fabre E."/>
            <person name="Fairhead C."/>
            <person name="Ferry-Dumazet H."/>
            <person name="Groppi A."/>
            <person name="Hantraye F."/>
            <person name="Hennequin C."/>
            <person name="Jauniaux N."/>
            <person name="Joyet P."/>
            <person name="Kachouri R."/>
            <person name="Kerrest A."/>
            <person name="Koszul R."/>
            <person name="Lemaire M."/>
            <person name="Lesur I."/>
            <person name="Ma L."/>
            <person name="Muller H."/>
            <person name="Nicaud J.M."/>
            <person name="Nikolski M."/>
            <person name="Oztas S."/>
            <person name="Ozier-Kalogeropoulos O."/>
            <person name="Pellenz S."/>
            <person name="Potier S."/>
            <person name="Richard G.F."/>
            <person name="Straub M.L."/>
            <person name="Suleau A."/>
            <person name="Swennene D."/>
            <person name="Tekaia F."/>
            <person name="Wesolowski-Louvel M."/>
            <person name="Westhof E."/>
            <person name="Wirth B."/>
            <person name="Zeniou-Meyer M."/>
            <person name="Zivanovic I."/>
            <person name="Bolotin-Fukuhara M."/>
            <person name="Thierry A."/>
            <person name="Bouchier C."/>
            <person name="Caudron B."/>
            <person name="Scarpelli C."/>
            <person name="Gaillardin C."/>
            <person name="Weissenbach J."/>
            <person name="Wincker P."/>
            <person name="Souciet J.L."/>
        </authorList>
    </citation>
    <scope>NUCLEOTIDE SEQUENCE [LARGE SCALE GENOMIC DNA]</scope>
    <source>
        <strain evidence="10">ATCC 36239 / CBS 767 / BCRC 21394 / JCM 1990 / NBRC 0083 / IGC 2968</strain>
    </source>
</reference>
<organism evidence="9 10">
    <name type="scientific">Debaryomyces hansenii (strain ATCC 36239 / CBS 767 / BCRC 21394 / JCM 1990 / NBRC 0083 / IGC 2968)</name>
    <name type="common">Yeast</name>
    <name type="synonym">Torulaspora hansenii</name>
    <dbReference type="NCBI Taxonomy" id="284592"/>
    <lineage>
        <taxon>Eukaryota</taxon>
        <taxon>Fungi</taxon>
        <taxon>Dikarya</taxon>
        <taxon>Ascomycota</taxon>
        <taxon>Saccharomycotina</taxon>
        <taxon>Pichiomycetes</taxon>
        <taxon>Debaryomycetaceae</taxon>
        <taxon>Debaryomyces</taxon>
    </lineage>
</organism>
<protein>
    <submittedName>
        <fullName evidence="9">DEHA2D09306p</fullName>
    </submittedName>
</protein>
<dbReference type="EMBL" id="CR382136">
    <property type="protein sequence ID" value="CAG87021.2"/>
    <property type="molecule type" value="Genomic_DNA"/>
</dbReference>
<feature type="compositionally biased region" description="Polar residues" evidence="7">
    <location>
        <begin position="1"/>
        <end position="10"/>
    </location>
</feature>
<comment type="subcellular location">
    <subcellularLocation>
        <location evidence="1">Nucleus</location>
    </subcellularLocation>
</comment>
<gene>
    <name evidence="9" type="ordered locus">DEHA2D09306g</name>
</gene>
<feature type="compositionally biased region" description="Low complexity" evidence="7">
    <location>
        <begin position="16"/>
        <end position="29"/>
    </location>
</feature>
<dbReference type="FunCoup" id="Q6BSF1">
    <property type="interactions" value="262"/>
</dbReference>
<feature type="compositionally biased region" description="Polar residues" evidence="7">
    <location>
        <begin position="680"/>
        <end position="704"/>
    </location>
</feature>
<dbReference type="InterPro" id="IPR001138">
    <property type="entry name" value="Zn2Cys6_DnaBD"/>
</dbReference>
<evidence type="ECO:0000256" key="2">
    <source>
        <dbReference type="ARBA" id="ARBA00023015"/>
    </source>
</evidence>
<proteinExistence type="predicted"/>
<feature type="compositionally biased region" description="Basic and acidic residues" evidence="7">
    <location>
        <begin position="41"/>
        <end position="50"/>
    </location>
</feature>
<dbReference type="GeneID" id="2901779"/>
<dbReference type="InterPro" id="IPR036864">
    <property type="entry name" value="Zn2-C6_fun-type_DNA-bd_sf"/>
</dbReference>
<dbReference type="InParanoid" id="Q6BSF1"/>
<evidence type="ECO:0000256" key="6">
    <source>
        <dbReference type="SAM" id="Coils"/>
    </source>
</evidence>
<dbReference type="Gene3D" id="4.10.240.10">
    <property type="entry name" value="Zn(2)-C6 fungal-type DNA-binding domain"/>
    <property type="match status" value="1"/>
</dbReference>
<keyword evidence="6" id="KW-0175">Coiled coil</keyword>
<dbReference type="OrthoDB" id="4454541at2759"/>
<evidence type="ECO:0000256" key="3">
    <source>
        <dbReference type="ARBA" id="ARBA00023125"/>
    </source>
</evidence>
<evidence type="ECO:0000313" key="10">
    <source>
        <dbReference type="Proteomes" id="UP000000599"/>
    </source>
</evidence>
<keyword evidence="10" id="KW-1185">Reference proteome</keyword>
<dbReference type="AlphaFoldDB" id="Q6BSF1"/>
<dbReference type="eggNOG" id="ENOG502QRSG">
    <property type="taxonomic scope" value="Eukaryota"/>
</dbReference>
<keyword evidence="3" id="KW-0238">DNA-binding</keyword>
<dbReference type="HOGENOM" id="CLU_004837_1_0_1"/>
<dbReference type="VEuPathDB" id="FungiDB:DEHA2D09306g"/>
<evidence type="ECO:0000256" key="5">
    <source>
        <dbReference type="ARBA" id="ARBA00023242"/>
    </source>
</evidence>
<evidence type="ECO:0000256" key="4">
    <source>
        <dbReference type="ARBA" id="ARBA00023163"/>
    </source>
</evidence>
<keyword evidence="4" id="KW-0804">Transcription</keyword>
<feature type="domain" description="Zn(2)-C6 fungal-type" evidence="8">
    <location>
        <begin position="59"/>
        <end position="94"/>
    </location>
</feature>
<dbReference type="PROSITE" id="PS00463">
    <property type="entry name" value="ZN2_CY6_FUNGAL_1"/>
    <property type="match status" value="1"/>
</dbReference>
<dbReference type="GO" id="GO:0000981">
    <property type="term" value="F:DNA-binding transcription factor activity, RNA polymerase II-specific"/>
    <property type="evidence" value="ECO:0007669"/>
    <property type="project" value="InterPro"/>
</dbReference>